<proteinExistence type="predicted"/>
<evidence type="ECO:0000313" key="2">
    <source>
        <dbReference type="EMBL" id="USQ85919.1"/>
    </source>
</evidence>
<evidence type="ECO:0000313" key="3">
    <source>
        <dbReference type="Proteomes" id="UP001056374"/>
    </source>
</evidence>
<protein>
    <submittedName>
        <fullName evidence="1">Uncharacterized protein</fullName>
    </submittedName>
</protein>
<organism evidence="1 3">
    <name type="scientific">Streptomyces phaeoluteigriseus</name>
    <dbReference type="NCBI Taxonomy" id="114686"/>
    <lineage>
        <taxon>Bacteria</taxon>
        <taxon>Bacillati</taxon>
        <taxon>Actinomycetota</taxon>
        <taxon>Actinomycetes</taxon>
        <taxon>Kitasatosporales</taxon>
        <taxon>Streptomycetaceae</taxon>
        <taxon>Streptomyces</taxon>
        <taxon>Streptomyces aurantiacus group</taxon>
    </lineage>
</organism>
<dbReference type="EMBL" id="CP099468">
    <property type="protein sequence ID" value="USQ85919.1"/>
    <property type="molecule type" value="Genomic_DNA"/>
</dbReference>
<dbReference type="EMBL" id="CP099468">
    <property type="protein sequence ID" value="USQ85904.1"/>
    <property type="molecule type" value="Genomic_DNA"/>
</dbReference>
<dbReference type="Proteomes" id="UP001056374">
    <property type="component" value="Chromosome"/>
</dbReference>
<reference evidence="1" key="1">
    <citation type="submission" date="2022-06" db="EMBL/GenBank/DDBJ databases">
        <title>Complete genome sequence of soil microorganisms Streptomyces sp. Qhu-M197 isolated from Alpine meadows habitats on the Tibetan Plateau.</title>
        <authorList>
            <person name="Zhang B."/>
            <person name="Xiang X."/>
            <person name="Fan J."/>
        </authorList>
    </citation>
    <scope>NUCLEOTIDE SEQUENCE</scope>
    <source>
        <strain evidence="1">Qhu-M197</strain>
    </source>
</reference>
<keyword evidence="3" id="KW-1185">Reference proteome</keyword>
<evidence type="ECO:0000313" key="1">
    <source>
        <dbReference type="EMBL" id="USQ85904.1"/>
    </source>
</evidence>
<dbReference type="RefSeq" id="WP_252551186.1">
    <property type="nucleotide sequence ID" value="NZ_CP099468.1"/>
</dbReference>
<accession>A0ABY4ZA39</accession>
<gene>
    <name evidence="1" type="ORF">NFX46_20530</name>
    <name evidence="2" type="ORF">NFX46_20630</name>
</gene>
<sequence>MSDLTERRAVYMREAIDEAQKKGSLPGPVCQALLGVLDLYDAATDQARRDDSFLQTWAMNFRLEGFTMPNASGTRTLLPGLAAAINQLIQAFPDDEDEPLLDLRSVPGKAQQ</sequence>
<name>A0ABY4ZA39_9ACTN</name>